<gene>
    <name evidence="1" type="ORF">TPAB3V08_LOCUS3759</name>
</gene>
<organism evidence="1 2">
    <name type="scientific">Timema podura</name>
    <name type="common">Walking stick</name>
    <dbReference type="NCBI Taxonomy" id="61482"/>
    <lineage>
        <taxon>Eukaryota</taxon>
        <taxon>Metazoa</taxon>
        <taxon>Ecdysozoa</taxon>
        <taxon>Arthropoda</taxon>
        <taxon>Hexapoda</taxon>
        <taxon>Insecta</taxon>
        <taxon>Pterygota</taxon>
        <taxon>Neoptera</taxon>
        <taxon>Polyneoptera</taxon>
        <taxon>Phasmatodea</taxon>
        <taxon>Timematodea</taxon>
        <taxon>Timematoidea</taxon>
        <taxon>Timematidae</taxon>
        <taxon>Timema</taxon>
    </lineage>
</organism>
<proteinExistence type="predicted"/>
<feature type="non-terminal residue" evidence="1">
    <location>
        <position position="186"/>
    </location>
</feature>
<accession>A0ABN7NLM6</accession>
<keyword evidence="2" id="KW-1185">Reference proteome</keyword>
<dbReference type="Proteomes" id="UP001153148">
    <property type="component" value="Unassembled WGS sequence"/>
</dbReference>
<name>A0ABN7NLM6_TIMPD</name>
<evidence type="ECO:0000313" key="2">
    <source>
        <dbReference type="Proteomes" id="UP001153148"/>
    </source>
</evidence>
<sequence length="186" mass="21006">MFHHNTQKLRDRGAEDTGKLYFYYNQKEAGKRHERVIPTLRLPSVQCAVAHKNTCITDFPLPRLSLCCACPASNVQRALIGARGGQSHVLRRSPKGAVVVMMESVAFEPTYIMEKDQLVPLMVAHNIIDSVSKTSSIPKRHSVSDLGDDEVDQLYFDDRPRIMDNGDLPYVKEGLFNARAMFFLIL</sequence>
<evidence type="ECO:0000313" key="1">
    <source>
        <dbReference type="EMBL" id="CAG2056775.1"/>
    </source>
</evidence>
<comment type="caution">
    <text evidence="1">The sequence shown here is derived from an EMBL/GenBank/DDBJ whole genome shotgun (WGS) entry which is preliminary data.</text>
</comment>
<protein>
    <submittedName>
        <fullName evidence="1">Uncharacterized protein</fullName>
    </submittedName>
</protein>
<dbReference type="EMBL" id="CAJPIN010004332">
    <property type="protein sequence ID" value="CAG2056775.1"/>
    <property type="molecule type" value="Genomic_DNA"/>
</dbReference>
<reference evidence="1" key="1">
    <citation type="submission" date="2021-03" db="EMBL/GenBank/DDBJ databases">
        <authorList>
            <person name="Tran Van P."/>
        </authorList>
    </citation>
    <scope>NUCLEOTIDE SEQUENCE</scope>
</reference>